<dbReference type="Proteomes" id="UP000799118">
    <property type="component" value="Unassembled WGS sequence"/>
</dbReference>
<sequence>MSHAEGEVGVCFKNTLDVGATNTNAVSRIIDLDAALSLRVTHCAATGIDVTKNFHAFGKLKREVKKMKRTFSGEQSHRYEQFTIKGEGKADSLHSGSCSSLGYIFAESAYSYSHFYTTSYSTRPFPSYHIIFNVTETHAHYNEGTIASIQHSYYWQVIGVFFAPSPARRSSCVPLHSISSKKLTPLEDTIFTASPPPDIIFTASPPHNPAPSPGQRIPSSPAVQISHEMSIDSEAASGINPLGDVEMEAIELRNKRRG</sequence>
<reference evidence="2" key="1">
    <citation type="journal article" date="2019" name="Environ. Microbiol.">
        <title>Fungal ecological strategies reflected in gene transcription - a case study of two litter decomposers.</title>
        <authorList>
            <person name="Barbi F."/>
            <person name="Kohler A."/>
            <person name="Barry K."/>
            <person name="Baskaran P."/>
            <person name="Daum C."/>
            <person name="Fauchery L."/>
            <person name="Ihrmark K."/>
            <person name="Kuo A."/>
            <person name="LaButti K."/>
            <person name="Lipzen A."/>
            <person name="Morin E."/>
            <person name="Grigoriev I.V."/>
            <person name="Henrissat B."/>
            <person name="Lindahl B."/>
            <person name="Martin F."/>
        </authorList>
    </citation>
    <scope>NUCLEOTIDE SEQUENCE</scope>
    <source>
        <strain evidence="2">JB14</strain>
    </source>
</reference>
<name>A0A6A4HZA4_9AGAR</name>
<proteinExistence type="predicted"/>
<dbReference type="AlphaFoldDB" id="A0A6A4HZA4"/>
<evidence type="ECO:0000256" key="1">
    <source>
        <dbReference type="SAM" id="MobiDB-lite"/>
    </source>
</evidence>
<evidence type="ECO:0000313" key="2">
    <source>
        <dbReference type="EMBL" id="KAE9403516.1"/>
    </source>
</evidence>
<keyword evidence="3" id="KW-1185">Reference proteome</keyword>
<dbReference type="EMBL" id="ML769424">
    <property type="protein sequence ID" value="KAE9403516.1"/>
    <property type="molecule type" value="Genomic_DNA"/>
</dbReference>
<protein>
    <submittedName>
        <fullName evidence="2">Uncharacterized protein</fullName>
    </submittedName>
</protein>
<feature type="region of interest" description="Disordered" evidence="1">
    <location>
        <begin position="204"/>
        <end position="223"/>
    </location>
</feature>
<evidence type="ECO:0000313" key="3">
    <source>
        <dbReference type="Proteomes" id="UP000799118"/>
    </source>
</evidence>
<organism evidence="2 3">
    <name type="scientific">Gymnopus androsaceus JB14</name>
    <dbReference type="NCBI Taxonomy" id="1447944"/>
    <lineage>
        <taxon>Eukaryota</taxon>
        <taxon>Fungi</taxon>
        <taxon>Dikarya</taxon>
        <taxon>Basidiomycota</taxon>
        <taxon>Agaricomycotina</taxon>
        <taxon>Agaricomycetes</taxon>
        <taxon>Agaricomycetidae</taxon>
        <taxon>Agaricales</taxon>
        <taxon>Marasmiineae</taxon>
        <taxon>Omphalotaceae</taxon>
        <taxon>Gymnopus</taxon>
    </lineage>
</organism>
<dbReference type="OrthoDB" id="759142at2759"/>
<gene>
    <name evidence="2" type="ORF">BT96DRAFT_1080163</name>
</gene>
<accession>A0A6A4HZA4</accession>